<dbReference type="GO" id="GO:0004615">
    <property type="term" value="F:phosphomannomutase activity"/>
    <property type="evidence" value="ECO:0007669"/>
    <property type="project" value="TreeGrafter"/>
</dbReference>
<comment type="similarity">
    <text evidence="1 9 10">Belongs to the phosphohexose mutase family.</text>
</comment>
<evidence type="ECO:0000256" key="6">
    <source>
        <dbReference type="ARBA" id="ARBA00050364"/>
    </source>
</evidence>
<keyword evidence="5 9" id="KW-0413">Isomerase</keyword>
<dbReference type="PROSITE" id="PS00710">
    <property type="entry name" value="PGM_PMM"/>
    <property type="match status" value="1"/>
</dbReference>
<evidence type="ECO:0000256" key="11">
    <source>
        <dbReference type="RuleBase" id="RU004327"/>
    </source>
</evidence>
<keyword evidence="4 9" id="KW-0460">Magnesium</keyword>
<dbReference type="EC" id="5.4.2.10" evidence="7 9"/>
<dbReference type="PRINTS" id="PR00509">
    <property type="entry name" value="PGMPMM"/>
</dbReference>
<dbReference type="FunFam" id="3.40.120.10:FF:000001">
    <property type="entry name" value="Phosphoglucosamine mutase"/>
    <property type="match status" value="1"/>
</dbReference>
<dbReference type="SUPFAM" id="SSF55957">
    <property type="entry name" value="Phosphoglucomutase, C-terminal domain"/>
    <property type="match status" value="1"/>
</dbReference>
<evidence type="ECO:0000256" key="10">
    <source>
        <dbReference type="RuleBase" id="RU004326"/>
    </source>
</evidence>
<feature type="domain" description="Alpha-D-phosphohexomutase C-terminal" evidence="12">
    <location>
        <begin position="372"/>
        <end position="437"/>
    </location>
</feature>
<dbReference type="GO" id="GO:0006048">
    <property type="term" value="P:UDP-N-acetylglucosamine biosynthetic process"/>
    <property type="evidence" value="ECO:0007669"/>
    <property type="project" value="TreeGrafter"/>
</dbReference>
<comment type="catalytic activity">
    <reaction evidence="6 9 11">
        <text>alpha-D-glucosamine 1-phosphate = D-glucosamine 6-phosphate</text>
        <dbReference type="Rhea" id="RHEA:23424"/>
        <dbReference type="ChEBI" id="CHEBI:58516"/>
        <dbReference type="ChEBI" id="CHEBI:58725"/>
        <dbReference type="EC" id="5.4.2.10"/>
    </reaction>
</comment>
<evidence type="ECO:0000313" key="16">
    <source>
        <dbReference type="EMBL" id="OLU39467.1"/>
    </source>
</evidence>
<evidence type="ECO:0000256" key="1">
    <source>
        <dbReference type="ARBA" id="ARBA00010231"/>
    </source>
</evidence>
<dbReference type="GeneID" id="82202892"/>
<dbReference type="Gene3D" id="3.30.310.50">
    <property type="entry name" value="Alpha-D-phosphohexomutase, C-terminal domain"/>
    <property type="match status" value="1"/>
</dbReference>
<dbReference type="NCBIfam" id="TIGR01455">
    <property type="entry name" value="glmM"/>
    <property type="match status" value="1"/>
</dbReference>
<dbReference type="Pfam" id="PF02879">
    <property type="entry name" value="PGM_PMM_II"/>
    <property type="match status" value="1"/>
</dbReference>
<dbReference type="PANTHER" id="PTHR42946:SF1">
    <property type="entry name" value="PHOSPHOGLUCOMUTASE (ALPHA-D-GLUCOSE-1,6-BISPHOSPHATE-DEPENDENT)"/>
    <property type="match status" value="1"/>
</dbReference>
<dbReference type="InterPro" id="IPR005846">
    <property type="entry name" value="A-D-PHexomutase_a/b/a-III"/>
</dbReference>
<dbReference type="GO" id="GO:0009252">
    <property type="term" value="P:peptidoglycan biosynthetic process"/>
    <property type="evidence" value="ECO:0007669"/>
    <property type="project" value="TreeGrafter"/>
</dbReference>
<dbReference type="Pfam" id="PF02878">
    <property type="entry name" value="PGM_PMM_I"/>
    <property type="match status" value="1"/>
</dbReference>
<gene>
    <name evidence="9" type="primary">glmM</name>
    <name evidence="16" type="ORF">BO222_06740</name>
</gene>
<keyword evidence="2 9" id="KW-0597">Phosphoprotein</keyword>
<dbReference type="InterPro" id="IPR005843">
    <property type="entry name" value="A-D-PHexomutase_C"/>
</dbReference>
<organism evidence="16 17">
    <name type="scientific">Ileibacterium valens</name>
    <dbReference type="NCBI Taxonomy" id="1862668"/>
    <lineage>
        <taxon>Bacteria</taxon>
        <taxon>Bacillati</taxon>
        <taxon>Bacillota</taxon>
        <taxon>Erysipelotrichia</taxon>
        <taxon>Erysipelotrichales</taxon>
        <taxon>Erysipelotrichaceae</taxon>
        <taxon>Ileibacterium</taxon>
    </lineage>
</organism>
<feature type="binding site" evidence="9">
    <location>
        <position position="239"/>
    </location>
    <ligand>
        <name>Mg(2+)</name>
        <dbReference type="ChEBI" id="CHEBI:18420"/>
    </ligand>
</feature>
<dbReference type="InterPro" id="IPR005845">
    <property type="entry name" value="A-D-PHexomutase_a/b/a-II"/>
</dbReference>
<dbReference type="GO" id="GO:0005975">
    <property type="term" value="P:carbohydrate metabolic process"/>
    <property type="evidence" value="ECO:0007669"/>
    <property type="project" value="InterPro"/>
</dbReference>
<evidence type="ECO:0000256" key="8">
    <source>
        <dbReference type="ARBA" id="ARBA00068193"/>
    </source>
</evidence>
<evidence type="ECO:0000256" key="3">
    <source>
        <dbReference type="ARBA" id="ARBA00022723"/>
    </source>
</evidence>
<dbReference type="FunFam" id="3.40.120.10:FF:000002">
    <property type="entry name" value="Phosphoglucosamine mutase"/>
    <property type="match status" value="1"/>
</dbReference>
<dbReference type="InterPro" id="IPR050060">
    <property type="entry name" value="Phosphoglucosamine_mutase"/>
</dbReference>
<feature type="domain" description="Alpha-D-phosphohexomutase alpha/beta/alpha" evidence="14">
    <location>
        <begin position="158"/>
        <end position="252"/>
    </location>
</feature>
<dbReference type="PANTHER" id="PTHR42946">
    <property type="entry name" value="PHOSPHOHEXOSE MUTASE"/>
    <property type="match status" value="1"/>
</dbReference>
<reference evidence="16 17" key="1">
    <citation type="submission" date="2016-11" db="EMBL/GenBank/DDBJ databases">
        <title>Description of two novel members of the family Erysipelotrichaceae: Ileibacterium lipovorans gen. nov., sp. nov. and Dubosiella newyorkensis, gen. nov., sp. nov.</title>
        <authorList>
            <person name="Cox L.M."/>
            <person name="Sohn J."/>
            <person name="Tyrrell K.L."/>
            <person name="Citron D.M."/>
            <person name="Lawson P.A."/>
            <person name="Patel N.B."/>
            <person name="Iizumi T."/>
            <person name="Perez-Perez G.I."/>
            <person name="Goldstein E.J."/>
            <person name="Blaser M.J."/>
        </authorList>
    </citation>
    <scope>NUCLEOTIDE SEQUENCE [LARGE SCALE GENOMIC DNA]</scope>
    <source>
        <strain evidence="16 17">NYU-BL-A3</strain>
    </source>
</reference>
<dbReference type="InterPro" id="IPR005844">
    <property type="entry name" value="A-D-PHexomutase_a/b/a-I"/>
</dbReference>
<accession>A0A1U7NFV6</accession>
<dbReference type="SUPFAM" id="SSF53738">
    <property type="entry name" value="Phosphoglucomutase, first 3 domains"/>
    <property type="match status" value="3"/>
</dbReference>
<dbReference type="Pfam" id="PF00408">
    <property type="entry name" value="PGM_PMM_IV"/>
    <property type="match status" value="1"/>
</dbReference>
<evidence type="ECO:0000256" key="5">
    <source>
        <dbReference type="ARBA" id="ARBA00023235"/>
    </source>
</evidence>
<feature type="active site" description="Phosphoserine intermediate" evidence="9">
    <location>
        <position position="100"/>
    </location>
</feature>
<feature type="domain" description="Alpha-D-phosphohexomutase alpha/beta/alpha" evidence="13">
    <location>
        <begin position="3"/>
        <end position="135"/>
    </location>
</feature>
<evidence type="ECO:0000256" key="2">
    <source>
        <dbReference type="ARBA" id="ARBA00022553"/>
    </source>
</evidence>
<dbReference type="InterPro" id="IPR036900">
    <property type="entry name" value="A-D-PHexomutase_C_sf"/>
</dbReference>
<name>A0A1U7NFV6_9FIRM</name>
<feature type="binding site" evidence="9">
    <location>
        <position position="241"/>
    </location>
    <ligand>
        <name>Mg(2+)</name>
        <dbReference type="ChEBI" id="CHEBI:18420"/>
    </ligand>
</feature>
<evidence type="ECO:0000313" key="17">
    <source>
        <dbReference type="Proteomes" id="UP000186341"/>
    </source>
</evidence>
<proteinExistence type="inferred from homology"/>
<keyword evidence="17" id="KW-1185">Reference proteome</keyword>
<dbReference type="RefSeq" id="WP_075819581.1">
    <property type="nucleotide sequence ID" value="NZ_CAOUMU010000004.1"/>
</dbReference>
<protein>
    <recommendedName>
        <fullName evidence="8 9">Phosphoglucosamine mutase</fullName>
        <ecNumber evidence="7 9">5.4.2.10</ecNumber>
    </recommendedName>
</protein>
<dbReference type="OrthoDB" id="9806956at2"/>
<evidence type="ECO:0000259" key="15">
    <source>
        <dbReference type="Pfam" id="PF02880"/>
    </source>
</evidence>
<comment type="caution">
    <text evidence="16">The sequence shown here is derived from an EMBL/GenBank/DDBJ whole genome shotgun (WGS) entry which is preliminary data.</text>
</comment>
<dbReference type="InterPro" id="IPR006352">
    <property type="entry name" value="GlmM_bact"/>
</dbReference>
<feature type="binding site" evidence="9">
    <location>
        <position position="243"/>
    </location>
    <ligand>
        <name>Mg(2+)</name>
        <dbReference type="ChEBI" id="CHEBI:18420"/>
    </ligand>
</feature>
<comment type="function">
    <text evidence="9 11">Catalyzes the conversion of glucosamine-6-phosphate to glucosamine-1-phosphate.</text>
</comment>
<dbReference type="GO" id="GO:0005829">
    <property type="term" value="C:cytosol"/>
    <property type="evidence" value="ECO:0007669"/>
    <property type="project" value="TreeGrafter"/>
</dbReference>
<dbReference type="GO" id="GO:0008966">
    <property type="term" value="F:phosphoglucosamine mutase activity"/>
    <property type="evidence" value="ECO:0007669"/>
    <property type="project" value="UniProtKB-UniRule"/>
</dbReference>
<dbReference type="CDD" id="cd05802">
    <property type="entry name" value="GlmM"/>
    <property type="match status" value="1"/>
</dbReference>
<dbReference type="AlphaFoldDB" id="A0A1U7NFV6"/>
<evidence type="ECO:0000256" key="7">
    <source>
        <dbReference type="ARBA" id="ARBA00066330"/>
    </source>
</evidence>
<evidence type="ECO:0000259" key="14">
    <source>
        <dbReference type="Pfam" id="PF02879"/>
    </source>
</evidence>
<dbReference type="Proteomes" id="UP000186341">
    <property type="component" value="Unassembled WGS sequence"/>
</dbReference>
<dbReference type="FunFam" id="3.30.310.50:FF:000001">
    <property type="entry name" value="Phosphoglucosamine mutase"/>
    <property type="match status" value="1"/>
</dbReference>
<dbReference type="InterPro" id="IPR005841">
    <property type="entry name" value="Alpha-D-phosphohexomutase_SF"/>
</dbReference>
<keyword evidence="3 9" id="KW-0479">Metal-binding</keyword>
<comment type="PTM">
    <text evidence="9">Activated by phosphorylation.</text>
</comment>
<dbReference type="EMBL" id="MPJW01000135">
    <property type="protein sequence ID" value="OLU39467.1"/>
    <property type="molecule type" value="Genomic_DNA"/>
</dbReference>
<feature type="modified residue" description="Phosphoserine" evidence="9">
    <location>
        <position position="100"/>
    </location>
</feature>
<evidence type="ECO:0000259" key="12">
    <source>
        <dbReference type="Pfam" id="PF00408"/>
    </source>
</evidence>
<sequence>MGKYFGTDGVRGRANEELTMEMAIRIGQYLGWYYSQNKKHARILIGKDTRLSGDMFELALAAGATSTGANCFLLGVCPTPAISYLVNKEKFDCGIMVSASHNPYYDNGIKIFNHEGIKMEEELLLQIEDYMDGKTELPLATGDKVGEYVSWEDGMEIYISWLKEIVPVDLSGMKIAVDLANGSAVSSAVETLTALGATVEAINNSPNGININLKAGSTHPEGLQRFVTENECDLGLAFDGDADRLIAVNSDGDLVDGDFILYILGRHLKNVNRLNKNMVVTTVMANLGLYKALDQSKIDYIQTDVGDKYVLEEMQKNNYYLGGEQSGHIIFYENAVTGDGLLTGLKLLECMKDTNKSVQELSEGLFIYPQLLKNVRVKDKNIVLHDEDIQNEIDAVAADLGEDGRILVRPSGTEPLIRVMVEARTDEICEECVDRVCSLINEKGYAAD</sequence>
<comment type="cofactor">
    <cofactor evidence="9">
        <name>Mg(2+)</name>
        <dbReference type="ChEBI" id="CHEBI:18420"/>
    </cofactor>
    <text evidence="9">Binds 1 Mg(2+) ion per subunit.</text>
</comment>
<dbReference type="Gene3D" id="3.40.120.10">
    <property type="entry name" value="Alpha-D-Glucose-1,6-Bisphosphate, subunit A, domain 3"/>
    <property type="match status" value="3"/>
</dbReference>
<evidence type="ECO:0000256" key="4">
    <source>
        <dbReference type="ARBA" id="ARBA00022842"/>
    </source>
</evidence>
<evidence type="ECO:0000256" key="9">
    <source>
        <dbReference type="HAMAP-Rule" id="MF_01554"/>
    </source>
</evidence>
<dbReference type="HAMAP" id="MF_01554_B">
    <property type="entry name" value="GlmM_B"/>
    <property type="match status" value="1"/>
</dbReference>
<dbReference type="InterPro" id="IPR016066">
    <property type="entry name" value="A-D-PHexomutase_CS"/>
</dbReference>
<dbReference type="GO" id="GO:0000287">
    <property type="term" value="F:magnesium ion binding"/>
    <property type="evidence" value="ECO:0007669"/>
    <property type="project" value="UniProtKB-UniRule"/>
</dbReference>
<evidence type="ECO:0000259" key="13">
    <source>
        <dbReference type="Pfam" id="PF02878"/>
    </source>
</evidence>
<dbReference type="InterPro" id="IPR016055">
    <property type="entry name" value="A-D-PHexomutase_a/b/a-I/II/III"/>
</dbReference>
<feature type="domain" description="Alpha-D-phosphohexomutase alpha/beta/alpha" evidence="15">
    <location>
        <begin position="256"/>
        <end position="364"/>
    </location>
</feature>
<dbReference type="Pfam" id="PF02880">
    <property type="entry name" value="PGM_PMM_III"/>
    <property type="match status" value="1"/>
</dbReference>
<feature type="binding site" description="via phosphate group" evidence="9">
    <location>
        <position position="100"/>
    </location>
    <ligand>
        <name>Mg(2+)</name>
        <dbReference type="ChEBI" id="CHEBI:18420"/>
    </ligand>
</feature>